<dbReference type="Proteomes" id="UP000008672">
    <property type="component" value="Unassembled WGS sequence"/>
</dbReference>
<dbReference type="EMBL" id="AFYH01147571">
    <property type="status" value="NOT_ANNOTATED_CDS"/>
    <property type="molecule type" value="Genomic_DNA"/>
</dbReference>
<evidence type="ECO:0000256" key="4">
    <source>
        <dbReference type="PROSITE-ProRule" id="PRU00091"/>
    </source>
</evidence>
<dbReference type="EMBL" id="AFYH01147572">
    <property type="status" value="NOT_ANNOTATED_CDS"/>
    <property type="molecule type" value="Genomic_DNA"/>
</dbReference>
<dbReference type="EMBL" id="AFYH01147573">
    <property type="status" value="NOT_ANNOTATED_CDS"/>
    <property type="molecule type" value="Genomic_DNA"/>
</dbReference>
<protein>
    <submittedName>
        <fullName evidence="9">FYVE and coiled-coil domain autophagy adaptor 1</fullName>
    </submittedName>
</protein>
<dbReference type="FunCoup" id="H3AGQ7">
    <property type="interactions" value="1225"/>
</dbReference>
<accession>H3AGQ7</accession>
<reference evidence="10" key="1">
    <citation type="submission" date="2011-08" db="EMBL/GenBank/DDBJ databases">
        <title>The draft genome of Latimeria chalumnae.</title>
        <authorList>
            <person name="Di Palma F."/>
            <person name="Alfoldi J."/>
            <person name="Johnson J."/>
            <person name="Berlin A."/>
            <person name="Gnerre S."/>
            <person name="Jaffe D."/>
            <person name="MacCallum I."/>
            <person name="Young S."/>
            <person name="Walker B.J."/>
            <person name="Lander E."/>
            <person name="Lindblad-Toh K."/>
        </authorList>
    </citation>
    <scope>NUCLEOTIDE SEQUENCE [LARGE SCALE GENOMIC DNA]</scope>
    <source>
        <strain evidence="10">Wild caught</strain>
    </source>
</reference>
<dbReference type="EMBL" id="AFYH01147576">
    <property type="status" value="NOT_ANNOTATED_CDS"/>
    <property type="molecule type" value="Genomic_DNA"/>
</dbReference>
<evidence type="ECO:0000313" key="10">
    <source>
        <dbReference type="Proteomes" id="UP000008672"/>
    </source>
</evidence>
<dbReference type="Bgee" id="ENSLACG00000007800">
    <property type="expression patterns" value="Expressed in post-anal tail muscle and 6 other cell types or tissues"/>
</dbReference>
<dbReference type="InterPro" id="IPR047336">
    <property type="entry name" value="RUN_FYCO1"/>
</dbReference>
<dbReference type="eggNOG" id="KOG1729">
    <property type="taxonomic scope" value="Eukaryota"/>
</dbReference>
<dbReference type="CDD" id="cd15726">
    <property type="entry name" value="FYVE_FYCO1"/>
    <property type="match status" value="1"/>
</dbReference>
<dbReference type="InterPro" id="IPR004012">
    <property type="entry name" value="Run_dom"/>
</dbReference>
<dbReference type="CDD" id="cd17698">
    <property type="entry name" value="RUN_FYCO1"/>
    <property type="match status" value="1"/>
</dbReference>
<dbReference type="InterPro" id="IPR047337">
    <property type="entry name" value="FYVE_FYCO1"/>
</dbReference>
<keyword evidence="10" id="KW-1185">Reference proteome</keyword>
<dbReference type="EMBL" id="AFYH01147567">
    <property type="status" value="NOT_ANNOTATED_CDS"/>
    <property type="molecule type" value="Genomic_DNA"/>
</dbReference>
<feature type="transmembrane region" description="Helical" evidence="6">
    <location>
        <begin position="218"/>
        <end position="239"/>
    </location>
</feature>
<dbReference type="SUPFAM" id="SSF101576">
    <property type="entry name" value="Supernatant protein factor (SPF), C-terminal domain"/>
    <property type="match status" value="1"/>
</dbReference>
<dbReference type="InterPro" id="IPR037213">
    <property type="entry name" value="Run_dom_sf"/>
</dbReference>
<dbReference type="EMBL" id="AFYH01147575">
    <property type="status" value="NOT_ANNOTATED_CDS"/>
    <property type="molecule type" value="Genomic_DNA"/>
</dbReference>
<dbReference type="STRING" id="7897.ENSLACP00000008828"/>
<dbReference type="PANTHER" id="PTHR46753">
    <property type="entry name" value="FYVE AND COILED-COIL DOMAIN-CONTAINING PROTEIN 1"/>
    <property type="match status" value="1"/>
</dbReference>
<reference evidence="9" key="2">
    <citation type="submission" date="2025-08" db="UniProtKB">
        <authorList>
            <consortium name="Ensembl"/>
        </authorList>
    </citation>
    <scope>IDENTIFICATION</scope>
</reference>
<dbReference type="SUPFAM" id="SSF90257">
    <property type="entry name" value="Myosin rod fragments"/>
    <property type="match status" value="1"/>
</dbReference>
<dbReference type="GO" id="GO:0005764">
    <property type="term" value="C:lysosome"/>
    <property type="evidence" value="ECO:0007669"/>
    <property type="project" value="TreeGrafter"/>
</dbReference>
<dbReference type="InterPro" id="IPR017455">
    <property type="entry name" value="Znf_FYVE-rel"/>
</dbReference>
<proteinExistence type="predicted"/>
<dbReference type="SUPFAM" id="SSF140741">
    <property type="entry name" value="RUN domain-like"/>
    <property type="match status" value="1"/>
</dbReference>
<dbReference type="InterPro" id="IPR011011">
    <property type="entry name" value="Znf_FYVE_PHD"/>
</dbReference>
<keyword evidence="6" id="KW-0472">Membrane</keyword>
<dbReference type="GO" id="GO:0005770">
    <property type="term" value="C:late endosome"/>
    <property type="evidence" value="ECO:0007669"/>
    <property type="project" value="TreeGrafter"/>
</dbReference>
<evidence type="ECO:0000256" key="1">
    <source>
        <dbReference type="ARBA" id="ARBA00022723"/>
    </source>
</evidence>
<feature type="coiled-coil region" evidence="5">
    <location>
        <begin position="258"/>
        <end position="306"/>
    </location>
</feature>
<dbReference type="Gene3D" id="1.20.58.900">
    <property type="match status" value="1"/>
</dbReference>
<evidence type="ECO:0000256" key="5">
    <source>
        <dbReference type="SAM" id="Coils"/>
    </source>
</evidence>
<dbReference type="GeneTree" id="ENSGT00940000154044"/>
<feature type="coiled-coil region" evidence="5">
    <location>
        <begin position="965"/>
        <end position="1186"/>
    </location>
</feature>
<dbReference type="GO" id="GO:0072383">
    <property type="term" value="P:plus-end-directed vesicle transport along microtubule"/>
    <property type="evidence" value="ECO:0007669"/>
    <property type="project" value="TreeGrafter"/>
</dbReference>
<keyword evidence="3" id="KW-0862">Zinc</keyword>
<dbReference type="GO" id="GO:0005776">
    <property type="term" value="C:autophagosome"/>
    <property type="evidence" value="ECO:0007669"/>
    <property type="project" value="TreeGrafter"/>
</dbReference>
<dbReference type="Ensembl" id="ENSLACT00000008897.1">
    <property type="protein sequence ID" value="ENSLACP00000008828.1"/>
    <property type="gene ID" value="ENSLACG00000007800.1"/>
</dbReference>
<feature type="domain" description="FYVE-type" evidence="7">
    <location>
        <begin position="1212"/>
        <end position="1270"/>
    </location>
</feature>
<dbReference type="Pfam" id="PF02759">
    <property type="entry name" value="RUN"/>
    <property type="match status" value="1"/>
</dbReference>
<dbReference type="InterPro" id="IPR000306">
    <property type="entry name" value="Znf_FYVE"/>
</dbReference>
<keyword evidence="2 4" id="KW-0863">Zinc-finger</keyword>
<evidence type="ECO:0000256" key="6">
    <source>
        <dbReference type="SAM" id="Phobius"/>
    </source>
</evidence>
<dbReference type="EMBL" id="AFYH01147568">
    <property type="status" value="NOT_ANNOTATED_CDS"/>
    <property type="molecule type" value="Genomic_DNA"/>
</dbReference>
<keyword evidence="1" id="KW-0479">Metal-binding</keyword>
<sequence>MAMAVSSGENQLQRIIKDLQGAATDLNIEFKENGEPITDDSENLHKFSFKLEYLLQFDQKEKTTFLGSRKDYWDYFCDCLAKIKGANDGIRFVKSIPELKTSLGKGRAFIRYSLVHQRLADTLQQCIMNVKVTSDWYYARSPLVKPHLNSDIINHLYELNEVQFDVASRGHDLDSAWPTFARRTLGSLSSPAHSWKPPSRSSSISSLLSSYSQKTFRLNPYTSVIVFLTFLFFFFLHGYSIQQVHEFPSSPDMNSSLAAEQLETLDELRIELDQSDLKHKQMQERIQQLEIEKQELQKLTVLQEELQKCLQTLELSSSEKQKEYQTAVMQLETSNKGSASELMALTQELETAKVSEKTKECCIDELKIKLSFAEQKNLELISRIEEILNEKGQQTANHYDSALKIHELLDKLNEAEKEKSELQKVSSEQQTQLEKLAQDLKERDAIVKEHEEKVSAFSLNSAEENTNLVEELEKVNALLQGNLTLKENETANLQLQLQDSSKNFELLEKQYEEELEEARQEKEESQKMHENTKRSFEEQLLNMNNTTRNLESQKSKLVCDKDNLNKTVQALEEKITKQRLAVEEISAENEKLQVQNQKLQQALKKCEGENKELVGSGASLETEVIRLKASEKQLQSQIDDAMVTVDEKEKKLRDENRTLDESLQNVIRQNKTLEDTLKKLQHDHDNLKGEISSLNSSLSLLQTEHRNAMQHVLELERNLLVLEDNEETLKQQATEQDSVLQEKESYCKQLLERLERSEKKVSNLEKEKLSLEKTCMQQSKLIESITAEKASVEKLQLEQRADQEKESQEINSRLSMTEKQLEVRINEVSRLQQEVISLRTNLQQATEDQEKCQDKLNLSERSLEEYRLLVEQLKEQIESLNRSHVEEVVLFKEREELLRKEKEEEACHRAELETSLLSLQQELSTFKQYAEKTKLENAETKDLLHRTNTEMAELGIQICALTSEKVDAKQNLAEAAARIQELSDMLVEEREKMNLEMCSLGQENESLHEKLGLSDGLASTVKDLQAKLDKAEKLGKNLQETTKEEISAIKFQMSTEVMNCQSKLKTVSEELEDMKRELDERQTQISSLEEQLALLQALKTSLSQDVDQKSEQVQNKDEEVKLLEENLERTQKELEEAQKQIRESCDKLEEMQADKDRNELKLLAELDDLNRTKTYLEERLIELIRDKDVLWQKSDALEFEQKLRAEERWLGDKEVNHCLDCKSQFTWWLRRHHCRLCGRIFCYYCCNNFAMTKHSGKKERCCRDCFLQHGAISQRISEPGSPSEESSLDESPLLQAPMSLQAGSVTVTDEVSKQDDAAFDIITDEELNQVKECDSLTQTEGQAQYTRELNEASHAMTPEEPSELMPVMQDAEICLLKSGELTLRLPLTVEDIFQFGESNKELFIKSSNYSVIPITVEETGLKINWLFSSDPKSISFSVVFQESAETPLEQCKVYLQEGVVPLGC</sequence>
<feature type="domain" description="RUN" evidence="8">
    <location>
        <begin position="38"/>
        <end position="171"/>
    </location>
</feature>
<dbReference type="PROSITE" id="PS50826">
    <property type="entry name" value="RUN"/>
    <property type="match status" value="1"/>
</dbReference>
<dbReference type="InterPro" id="IPR036598">
    <property type="entry name" value="GOLD_dom_sf"/>
</dbReference>
<evidence type="ECO:0000256" key="3">
    <source>
        <dbReference type="ARBA" id="ARBA00022833"/>
    </source>
</evidence>
<dbReference type="InterPro" id="IPR013083">
    <property type="entry name" value="Znf_RING/FYVE/PHD"/>
</dbReference>
<gene>
    <name evidence="9" type="primary">FYCO1</name>
</gene>
<dbReference type="SMART" id="SM00064">
    <property type="entry name" value="FYVE"/>
    <property type="match status" value="1"/>
</dbReference>
<feature type="coiled-coil region" evidence="5">
    <location>
        <begin position="363"/>
        <end position="883"/>
    </location>
</feature>
<dbReference type="Gene3D" id="3.30.40.10">
    <property type="entry name" value="Zinc/RING finger domain, C3HC4 (zinc finger)"/>
    <property type="match status" value="1"/>
</dbReference>
<keyword evidence="6" id="KW-0812">Transmembrane</keyword>
<evidence type="ECO:0000313" key="9">
    <source>
        <dbReference type="Ensembl" id="ENSLACP00000008828.1"/>
    </source>
</evidence>
<dbReference type="PANTHER" id="PTHR46753:SF2">
    <property type="entry name" value="FYVE AND COILED-COIL DOMAIN-CONTAINING PROTEIN 1"/>
    <property type="match status" value="1"/>
</dbReference>
<dbReference type="EMBL" id="AFYH01147570">
    <property type="status" value="NOT_ANNOTATED_CDS"/>
    <property type="molecule type" value="Genomic_DNA"/>
</dbReference>
<name>H3AGQ7_LATCH</name>
<dbReference type="Pfam" id="PF01363">
    <property type="entry name" value="FYVE"/>
    <property type="match status" value="1"/>
</dbReference>
<evidence type="ECO:0000256" key="2">
    <source>
        <dbReference type="ARBA" id="ARBA00022771"/>
    </source>
</evidence>
<dbReference type="OMA" id="KERCCSD"/>
<keyword evidence="6" id="KW-1133">Transmembrane helix</keyword>
<dbReference type="GO" id="GO:1901098">
    <property type="term" value="P:positive regulation of autophagosome maturation"/>
    <property type="evidence" value="ECO:0007669"/>
    <property type="project" value="TreeGrafter"/>
</dbReference>
<dbReference type="EMBL" id="AFYH01147574">
    <property type="status" value="NOT_ANNOTATED_CDS"/>
    <property type="molecule type" value="Genomic_DNA"/>
</dbReference>
<organism evidence="9 10">
    <name type="scientific">Latimeria chalumnae</name>
    <name type="common">Coelacanth</name>
    <dbReference type="NCBI Taxonomy" id="7897"/>
    <lineage>
        <taxon>Eukaryota</taxon>
        <taxon>Metazoa</taxon>
        <taxon>Chordata</taxon>
        <taxon>Craniata</taxon>
        <taxon>Vertebrata</taxon>
        <taxon>Euteleostomi</taxon>
        <taxon>Coelacanthiformes</taxon>
        <taxon>Coelacanthidae</taxon>
        <taxon>Latimeria</taxon>
    </lineage>
</organism>
<dbReference type="EMBL" id="AFYH01147569">
    <property type="status" value="NOT_ANNOTATED_CDS"/>
    <property type="molecule type" value="Genomic_DNA"/>
</dbReference>
<reference evidence="9" key="3">
    <citation type="submission" date="2025-09" db="UniProtKB">
        <authorList>
            <consortium name="Ensembl"/>
        </authorList>
    </citation>
    <scope>IDENTIFICATION</scope>
</reference>
<evidence type="ECO:0000259" key="8">
    <source>
        <dbReference type="PROSITE" id="PS50826"/>
    </source>
</evidence>
<evidence type="ECO:0000259" key="7">
    <source>
        <dbReference type="PROSITE" id="PS50178"/>
    </source>
</evidence>
<dbReference type="HOGENOM" id="CLU_004445_0_0_1"/>
<dbReference type="InParanoid" id="H3AGQ7"/>
<dbReference type="PROSITE" id="PS50178">
    <property type="entry name" value="ZF_FYVE"/>
    <property type="match status" value="1"/>
</dbReference>
<dbReference type="SUPFAM" id="SSF57903">
    <property type="entry name" value="FYVE/PHD zinc finger"/>
    <property type="match status" value="1"/>
</dbReference>
<keyword evidence="5" id="KW-0175">Coiled coil</keyword>
<dbReference type="GO" id="GO:0008270">
    <property type="term" value="F:zinc ion binding"/>
    <property type="evidence" value="ECO:0007669"/>
    <property type="project" value="UniProtKB-KW"/>
</dbReference>